<keyword evidence="10" id="KW-1185">Reference proteome</keyword>
<dbReference type="SUPFAM" id="SSF55060">
    <property type="entry name" value="GHMP Kinase, C-terminal domain"/>
    <property type="match status" value="1"/>
</dbReference>
<dbReference type="PRINTS" id="PR00959">
    <property type="entry name" value="MEVGALKINASE"/>
</dbReference>
<keyword evidence="4" id="KW-0067">ATP-binding</keyword>
<dbReference type="PIRSF" id="PIRSF000530">
    <property type="entry name" value="Galactokinase"/>
    <property type="match status" value="1"/>
</dbReference>
<dbReference type="InterPro" id="IPR020568">
    <property type="entry name" value="Ribosomal_Su5_D2-typ_SF"/>
</dbReference>
<proteinExistence type="inferred from homology"/>
<dbReference type="Proteomes" id="UP000319204">
    <property type="component" value="Unassembled WGS sequence"/>
</dbReference>
<evidence type="ECO:0000259" key="8">
    <source>
        <dbReference type="Pfam" id="PF10509"/>
    </source>
</evidence>
<dbReference type="InterPro" id="IPR013750">
    <property type="entry name" value="GHMP_kinase_C_dom"/>
</dbReference>
<comment type="caution">
    <text evidence="9">The sequence shown here is derived from an EMBL/GenBank/DDBJ whole genome shotgun (WGS) entry which is preliminary data.</text>
</comment>
<dbReference type="GO" id="GO:0005829">
    <property type="term" value="C:cytosol"/>
    <property type="evidence" value="ECO:0007669"/>
    <property type="project" value="TreeGrafter"/>
</dbReference>
<feature type="domain" description="GHMP kinase C-terminal" evidence="7">
    <location>
        <begin position="272"/>
        <end position="345"/>
    </location>
</feature>
<evidence type="ECO:0000256" key="2">
    <source>
        <dbReference type="ARBA" id="ARBA00022741"/>
    </source>
</evidence>
<evidence type="ECO:0000313" key="10">
    <source>
        <dbReference type="Proteomes" id="UP000319204"/>
    </source>
</evidence>
<organism evidence="9 10">
    <name type="scientific">Flagellimonas hadalis</name>
    <dbReference type="NCBI Taxonomy" id="2597517"/>
    <lineage>
        <taxon>Bacteria</taxon>
        <taxon>Pseudomonadati</taxon>
        <taxon>Bacteroidota</taxon>
        <taxon>Flavobacteriia</taxon>
        <taxon>Flavobacteriales</taxon>
        <taxon>Flavobacteriaceae</taxon>
        <taxon>Flagellimonas</taxon>
    </lineage>
</organism>
<name>A0A5N5IMW0_9FLAO</name>
<evidence type="ECO:0000256" key="1">
    <source>
        <dbReference type="ARBA" id="ARBA00006566"/>
    </source>
</evidence>
<dbReference type="InterPro" id="IPR014721">
    <property type="entry name" value="Ribsml_uS5_D2-typ_fold_subgr"/>
</dbReference>
<dbReference type="PRINTS" id="PR00473">
    <property type="entry name" value="GALCTOKINASE"/>
</dbReference>
<feature type="domain" description="Galactokinase N-terminal" evidence="8">
    <location>
        <begin position="6"/>
        <end position="38"/>
    </location>
</feature>
<dbReference type="RefSeq" id="WP_151891107.1">
    <property type="nucleotide sequence ID" value="NZ_VNIK02000010.1"/>
</dbReference>
<dbReference type="SUPFAM" id="SSF54211">
    <property type="entry name" value="Ribosomal protein S5 domain 2-like"/>
    <property type="match status" value="1"/>
</dbReference>
<dbReference type="PANTHER" id="PTHR10457:SF7">
    <property type="entry name" value="GALACTOKINASE-RELATED"/>
    <property type="match status" value="1"/>
</dbReference>
<evidence type="ECO:0000256" key="3">
    <source>
        <dbReference type="ARBA" id="ARBA00022777"/>
    </source>
</evidence>
<dbReference type="AlphaFoldDB" id="A0A5N5IMW0"/>
<dbReference type="PANTHER" id="PTHR10457">
    <property type="entry name" value="MEVALONATE KINASE/GALACTOKINASE"/>
    <property type="match status" value="1"/>
</dbReference>
<dbReference type="GO" id="GO:0005524">
    <property type="term" value="F:ATP binding"/>
    <property type="evidence" value="ECO:0007669"/>
    <property type="project" value="UniProtKB-KW"/>
</dbReference>
<dbReference type="InterPro" id="IPR000705">
    <property type="entry name" value="Galactokinase"/>
</dbReference>
<dbReference type="EMBL" id="VNIK02000010">
    <property type="protein sequence ID" value="KAB5486052.1"/>
    <property type="molecule type" value="Genomic_DNA"/>
</dbReference>
<accession>A0A5N5IMW0</accession>
<dbReference type="Pfam" id="PF10509">
    <property type="entry name" value="GalKase_gal_bdg"/>
    <property type="match status" value="1"/>
</dbReference>
<gene>
    <name evidence="9" type="ORF">FOT42_013715</name>
</gene>
<protein>
    <submittedName>
        <fullName evidence="9">Galactokinase</fullName>
    </submittedName>
</protein>
<dbReference type="InterPro" id="IPR019539">
    <property type="entry name" value="GalKase_N"/>
</dbReference>
<sequence length="364" mass="39906">MDLHDIIVQAPGRTCLFGDHQDYLGLPVIACAIDRHISLRAKKNTRNVLFIDKPDIGEQRTIDLRSVGRSAEKGDHFMAALQILETHGCVPGHGYDITLSGNIAINAGTSSSSAVIMSWIQFLVTAFGCDEPITNEFISRMAYEAEVKYHGFPGGKMDQYSIGLGNIIYLETGEDLSYEVFHKKLPGLIVAESGIPKETTGVLGELRQKAQLAINKVRENIPGFDIKQATRETFSTYMELVPEDLKIYFEAAVLNHDVTQRALLEFRKPTLDFVKIGSLMNEHHMVLRDYLHITLPLIDEMVEGALDAGALGAKIVGSGRGGSIVVLAREEEQEKVIAALKKAGAKDAYAVNVDPGASIIKSKK</sequence>
<keyword evidence="5" id="KW-0119">Carbohydrate metabolism</keyword>
<keyword evidence="3" id="KW-0808">Transferase</keyword>
<evidence type="ECO:0000259" key="7">
    <source>
        <dbReference type="Pfam" id="PF08544"/>
    </source>
</evidence>
<dbReference type="GO" id="GO:0004335">
    <property type="term" value="F:galactokinase activity"/>
    <property type="evidence" value="ECO:0007669"/>
    <property type="project" value="InterPro"/>
</dbReference>
<evidence type="ECO:0000313" key="9">
    <source>
        <dbReference type="EMBL" id="KAB5486052.1"/>
    </source>
</evidence>
<dbReference type="GO" id="GO:0006012">
    <property type="term" value="P:galactose metabolic process"/>
    <property type="evidence" value="ECO:0007669"/>
    <property type="project" value="UniProtKB-KW"/>
</dbReference>
<dbReference type="Gene3D" id="3.30.230.10">
    <property type="match status" value="1"/>
</dbReference>
<dbReference type="InterPro" id="IPR006206">
    <property type="entry name" value="Mevalonate/galactokinase"/>
</dbReference>
<evidence type="ECO:0000259" key="6">
    <source>
        <dbReference type="Pfam" id="PF00288"/>
    </source>
</evidence>
<keyword evidence="5" id="KW-0299">Galactose metabolism</keyword>
<keyword evidence="3" id="KW-0418">Kinase</keyword>
<keyword evidence="2" id="KW-0547">Nucleotide-binding</keyword>
<dbReference type="InterPro" id="IPR006204">
    <property type="entry name" value="GHMP_kinase_N_dom"/>
</dbReference>
<feature type="domain" description="GHMP kinase N-terminal" evidence="6">
    <location>
        <begin position="79"/>
        <end position="165"/>
    </location>
</feature>
<reference evidence="9" key="1">
    <citation type="submission" date="2019-10" db="EMBL/GenBank/DDBJ databases">
        <title>Muricauda hadale sp. nov., a piezophilic bacterium isolated from hadopelagic water of the Mariana Trench.</title>
        <authorList>
            <person name="Wei Y."/>
        </authorList>
    </citation>
    <scope>NUCLEOTIDE SEQUENCE [LARGE SCALE GENOMIC DNA]</scope>
    <source>
        <strain evidence="9">MT-229</strain>
    </source>
</reference>
<evidence type="ECO:0000256" key="5">
    <source>
        <dbReference type="ARBA" id="ARBA00023144"/>
    </source>
</evidence>
<dbReference type="Pfam" id="PF08544">
    <property type="entry name" value="GHMP_kinases_C"/>
    <property type="match status" value="1"/>
</dbReference>
<evidence type="ECO:0000256" key="4">
    <source>
        <dbReference type="ARBA" id="ARBA00022840"/>
    </source>
</evidence>
<dbReference type="Gene3D" id="3.30.70.890">
    <property type="entry name" value="GHMP kinase, C-terminal domain"/>
    <property type="match status" value="1"/>
</dbReference>
<comment type="similarity">
    <text evidence="1">Belongs to the GHMP kinase family. GalK subfamily.</text>
</comment>
<dbReference type="InterPro" id="IPR036554">
    <property type="entry name" value="GHMP_kinase_C_sf"/>
</dbReference>
<dbReference type="OrthoDB" id="1411003at2"/>
<dbReference type="Pfam" id="PF00288">
    <property type="entry name" value="GHMP_kinases_N"/>
    <property type="match status" value="1"/>
</dbReference>